<reference evidence="5 6" key="1">
    <citation type="submission" date="2019-06" db="EMBL/GenBank/DDBJ databases">
        <authorList>
            <person name="Palmer J.M."/>
        </authorList>
    </citation>
    <scope>NUCLEOTIDE SEQUENCE [LARGE SCALE GENOMIC DNA]</scope>
    <source>
        <strain evidence="5 6">TWF191</strain>
    </source>
</reference>
<evidence type="ECO:0000313" key="6">
    <source>
        <dbReference type="Proteomes" id="UP000483672"/>
    </source>
</evidence>
<dbReference type="PROSITE" id="PS50297">
    <property type="entry name" value="ANK_REP_REGION"/>
    <property type="match status" value="2"/>
</dbReference>
<feature type="repeat" description="ANK" evidence="3">
    <location>
        <begin position="1268"/>
        <end position="1293"/>
    </location>
</feature>
<proteinExistence type="predicted"/>
<evidence type="ECO:0000259" key="4">
    <source>
        <dbReference type="Pfam" id="PF14420"/>
    </source>
</evidence>
<evidence type="ECO:0000256" key="3">
    <source>
        <dbReference type="PROSITE-ProRule" id="PRU00023"/>
    </source>
</evidence>
<keyword evidence="1" id="KW-0677">Repeat</keyword>
<dbReference type="SMART" id="SM00248">
    <property type="entry name" value="ANK"/>
    <property type="match status" value="3"/>
</dbReference>
<evidence type="ECO:0000256" key="2">
    <source>
        <dbReference type="ARBA" id="ARBA00023043"/>
    </source>
</evidence>
<dbReference type="InterPro" id="IPR036770">
    <property type="entry name" value="Ankyrin_rpt-contain_sf"/>
</dbReference>
<protein>
    <recommendedName>
        <fullName evidence="4">Clr5 domain-containing protein</fullName>
    </recommendedName>
</protein>
<dbReference type="InterPro" id="IPR002110">
    <property type="entry name" value="Ankyrin_rpt"/>
</dbReference>
<dbReference type="PANTHER" id="PTHR24193:SF121">
    <property type="entry name" value="ADA2A-CONTAINING COMPLEX COMPONENT 3, ISOFORM D"/>
    <property type="match status" value="1"/>
</dbReference>
<evidence type="ECO:0000256" key="1">
    <source>
        <dbReference type="ARBA" id="ARBA00022737"/>
    </source>
</evidence>
<dbReference type="InterPro" id="IPR025676">
    <property type="entry name" value="Clr5_dom"/>
</dbReference>
<dbReference type="Gene3D" id="1.25.40.20">
    <property type="entry name" value="Ankyrin repeat-containing domain"/>
    <property type="match status" value="2"/>
</dbReference>
<evidence type="ECO:0000313" key="5">
    <source>
        <dbReference type="EMBL" id="KAF3214535.1"/>
    </source>
</evidence>
<dbReference type="PROSITE" id="PS50088">
    <property type="entry name" value="ANK_REPEAT"/>
    <property type="match status" value="2"/>
</dbReference>
<keyword evidence="2 3" id="KW-0040">ANK repeat</keyword>
<feature type="repeat" description="ANK" evidence="3">
    <location>
        <begin position="1235"/>
        <end position="1263"/>
    </location>
</feature>
<gene>
    <name evidence="5" type="ORF">TWF191_009716</name>
</gene>
<organism evidence="5 6">
    <name type="scientific">Orbilia oligospora</name>
    <name type="common">Nematode-trapping fungus</name>
    <name type="synonym">Arthrobotrys oligospora</name>
    <dbReference type="NCBI Taxonomy" id="2813651"/>
    <lineage>
        <taxon>Eukaryota</taxon>
        <taxon>Fungi</taxon>
        <taxon>Dikarya</taxon>
        <taxon>Ascomycota</taxon>
        <taxon>Pezizomycotina</taxon>
        <taxon>Orbiliomycetes</taxon>
        <taxon>Orbiliales</taxon>
        <taxon>Orbiliaceae</taxon>
        <taxon>Orbilia</taxon>
    </lineage>
</organism>
<name>A0A7C8QIC7_ORBOL</name>
<dbReference type="PANTHER" id="PTHR24193">
    <property type="entry name" value="ANKYRIN REPEAT PROTEIN"/>
    <property type="match status" value="1"/>
</dbReference>
<dbReference type="Pfam" id="PF14420">
    <property type="entry name" value="Clr5"/>
    <property type="match status" value="1"/>
</dbReference>
<comment type="caution">
    <text evidence="5">The sequence shown here is derived from an EMBL/GenBank/DDBJ whole genome shotgun (WGS) entry which is preliminary data.</text>
</comment>
<dbReference type="Proteomes" id="UP000483672">
    <property type="component" value="Unassembled WGS sequence"/>
</dbReference>
<dbReference type="Pfam" id="PF12796">
    <property type="entry name" value="Ank_2"/>
    <property type="match status" value="1"/>
</dbReference>
<dbReference type="InterPro" id="IPR050663">
    <property type="entry name" value="Ankyrin-SOCS_Box"/>
</dbReference>
<accession>A0A7C8QIC7</accession>
<feature type="domain" description="Clr5" evidence="4">
    <location>
        <begin position="7"/>
        <end position="59"/>
    </location>
</feature>
<dbReference type="SUPFAM" id="SSF48403">
    <property type="entry name" value="Ankyrin repeat"/>
    <property type="match status" value="1"/>
</dbReference>
<dbReference type="EMBL" id="WIPF01000072">
    <property type="protein sequence ID" value="KAF3214535.1"/>
    <property type="molecule type" value="Genomic_DNA"/>
</dbReference>
<dbReference type="GO" id="GO:0000976">
    <property type="term" value="F:transcription cis-regulatory region binding"/>
    <property type="evidence" value="ECO:0007669"/>
    <property type="project" value="TreeGrafter"/>
</dbReference>
<dbReference type="GO" id="GO:0045944">
    <property type="term" value="P:positive regulation of transcription by RNA polymerase II"/>
    <property type="evidence" value="ECO:0007669"/>
    <property type="project" value="TreeGrafter"/>
</dbReference>
<sequence>MPRGLSKQQWEAHKDLIESLYVHQGYTSTQVCEYLARMHSLCFNERQLEYRLDVWKMGKNLKKKDCKTIDHKVNSSLVHKRNYGSISQNFDFFCNGVRHRGEKVERAMKRYRSSKTYQAPQIMDMGGISVDLPTEQAGLLLRRRTLSDADVLQIIVSMPSVYLTMQMLALLKKEAISMPSRFLITHAQSNEPSISWMSDVSPFLLENPNNEGEDSSEGPDLMAGLDHNVIGQAVQIDMRASPTTFYSLCHDDKALNVRIDIHFLTRFFFRTVYVINNNFITEEEIKIIYKLVTAHHQLGSLFPKILGLKSEGARQFRERIFHFAIRDSRVELLEIYTECEDGKLVSELLSTVNFFELANYSPAVSVILFPYLRAPVRLPRTDEIRALDRTRKEEMDRGLPLDIYIGSRSIGHLDADLKGALARLFVRFFRRLLEHQLVEIDSLGIYKDDALGVESVAIRILLAALEVGDKEIADFLSSNCVSPNIFENPKILLEIILQRNIPAFEIWIRKGPNINASWKVRGLRRPLPAFRGKAEAFSGYTHHNILADTIIAFSYPRQASGELEAAALGTSHQEFVRDNQERIIKIIRLLLKSPGVDLNLRDVNTYRQLNSPCLYGCEISCRDGDTCGKCQNAPRFRLNFKCRKKSCFCSRYPLQGQQFDSIFWGLLQIKDPELQSGFFGRGWLRGKSKFFKWILKEQLQFNNLEDILLHSIGTVLLPSGYSNYQLFRALVKAYPSLKKALGCDRLLNEAIYYDEYEIVDMIIRQISKDTFAYTHSTLLGVGSVVTIYNHYMTRSWRNIVRFWENCEELLGCRRNSSSTGDVDSPLEALWIDFYSRRHRRLVLSEIMDQLQVVSYPRITIDGDFGYTGIMKQLSTNRTLSLRTSNILERDPISRCREIYEVKKREGQDLKALGLIIKILIEKNYIGNLRGLMTLFVQRSGCIGFRDMAGQVLEYLRSKAGAGTNVLFQKAEVFMPILRSLDNGNPDKISRSLVLSIVRPIICTLVRDELDPQFHKDALAILESLVSVYLNIGPESEASRTSDHLFDRIPGLNSMIFANIQQAISNRERASQLLRNLRALKDAGWDINSRDLAGYSLLTHASMSEDDFWSLSDRYEECLGDIYGTAHHEQHASHRSNPPGALDFDLLAFIKGLIDLGAKVDLPPISKHRFGTRGDLTVLLTSVRRGDYKIIEILLEHGATKFFEYSAPKHASEWFGYPSETIATFSNSAHKYDSTSMMNPLQYAAYDGNEKVVLLLLKYGADVDSCLTDGFTALYRAAEMGRMDTVDILLKAGAKKRKFQAIEIADRKGFHEIAEKIREFPITEDGIQRKIEEGHKKYKEICAMIGQGGVDDRECLQPMDIDEEDLQPMEIDGNLGDVTNVPEYISESFIGIMSG</sequence>
<dbReference type="GO" id="GO:0005634">
    <property type="term" value="C:nucleus"/>
    <property type="evidence" value="ECO:0007669"/>
    <property type="project" value="TreeGrafter"/>
</dbReference>